<dbReference type="STRING" id="623281.SAMN05421747_12051"/>
<evidence type="ECO:0000313" key="2">
    <source>
        <dbReference type="EMBL" id="SFC70746.1"/>
    </source>
</evidence>
<protein>
    <recommendedName>
        <fullName evidence="4">Transposase</fullName>
    </recommendedName>
</protein>
<evidence type="ECO:0000313" key="3">
    <source>
        <dbReference type="Proteomes" id="UP000199577"/>
    </source>
</evidence>
<dbReference type="Proteomes" id="UP000199577">
    <property type="component" value="Unassembled WGS sequence"/>
</dbReference>
<dbReference type="EMBL" id="FOLL01000020">
    <property type="protein sequence ID" value="SFC70746.1"/>
    <property type="molecule type" value="Genomic_DNA"/>
</dbReference>
<evidence type="ECO:0000256" key="1">
    <source>
        <dbReference type="SAM" id="SignalP"/>
    </source>
</evidence>
<keyword evidence="1" id="KW-0732">Signal</keyword>
<dbReference type="AlphaFoldDB" id="A0A1I1LCN9"/>
<organism evidence="2 3">
    <name type="scientific">Parapedobacter composti</name>
    <dbReference type="NCBI Taxonomy" id="623281"/>
    <lineage>
        <taxon>Bacteria</taxon>
        <taxon>Pseudomonadati</taxon>
        <taxon>Bacteroidota</taxon>
        <taxon>Sphingobacteriia</taxon>
        <taxon>Sphingobacteriales</taxon>
        <taxon>Sphingobacteriaceae</taxon>
        <taxon>Parapedobacter</taxon>
    </lineage>
</organism>
<name>A0A1I1LCN9_9SPHI</name>
<reference evidence="2 3" key="1">
    <citation type="submission" date="2016-10" db="EMBL/GenBank/DDBJ databases">
        <authorList>
            <person name="de Groot N.N."/>
        </authorList>
    </citation>
    <scope>NUCLEOTIDE SEQUENCE [LARGE SCALE GENOMIC DNA]</scope>
    <source>
        <strain evidence="2 3">DSM 22900</strain>
    </source>
</reference>
<keyword evidence="3" id="KW-1185">Reference proteome</keyword>
<proteinExistence type="predicted"/>
<accession>A0A1I1LCN9</accession>
<feature type="signal peptide" evidence="1">
    <location>
        <begin position="1"/>
        <end position="26"/>
    </location>
</feature>
<sequence length="154" mass="17135">MHDTNTVHTMRKLLFAIAAFPAILSACNGGSGASADQLREEAIAIHDEIMPQVSSFDRNTVKIDSLLANLPELKAANPDLDTAQTRIELTALKGRLEEATDAMMEWMMAFEVDPQEKSADETKAYYEGEVEKVKRMKQLFEEVSKESAEKLAPF</sequence>
<evidence type="ECO:0008006" key="4">
    <source>
        <dbReference type="Google" id="ProtNLM"/>
    </source>
</evidence>
<gene>
    <name evidence="2" type="ORF">SAMN05421747_12051</name>
</gene>
<feature type="chain" id="PRO_5011646711" description="Transposase" evidence="1">
    <location>
        <begin position="27"/>
        <end position="154"/>
    </location>
</feature>